<dbReference type="OrthoDB" id="1957187at2"/>
<dbReference type="InterPro" id="IPR050739">
    <property type="entry name" value="MFP"/>
</dbReference>
<keyword evidence="3" id="KW-1133">Transmembrane helix</keyword>
<evidence type="ECO:0000256" key="3">
    <source>
        <dbReference type="ARBA" id="ARBA00022989"/>
    </source>
</evidence>
<dbReference type="PRINTS" id="PR01490">
    <property type="entry name" value="RTXTOXIND"/>
</dbReference>
<gene>
    <name evidence="7" type="ORF">D1631_04010</name>
</gene>
<evidence type="ECO:0000259" key="6">
    <source>
        <dbReference type="Pfam" id="PF26002"/>
    </source>
</evidence>
<sequence>MAGIREQQIAHWQTQKREVERQIRSLGSEVQRINQEQKNYIITAPISGRLVNFSGIQKNNFLGQGQSIGEISPEKSLIAECLVSPKNIGFIHTGQHAKYQIDTYNYNQWGLLEGKVSEIDQNIL</sequence>
<dbReference type="EMBL" id="QWIU01000002">
    <property type="protein sequence ID" value="RNA61158.1"/>
    <property type="molecule type" value="Genomic_DNA"/>
</dbReference>
<keyword evidence="2" id="KW-0812">Transmembrane</keyword>
<feature type="domain" description="AprE-like beta-barrel" evidence="6">
    <location>
        <begin position="77"/>
        <end position="121"/>
    </location>
</feature>
<dbReference type="Proteomes" id="UP000278775">
    <property type="component" value="Unassembled WGS sequence"/>
</dbReference>
<organism evidence="7 8">
    <name type="scientific">Chryseobacterium nematophagum</name>
    <dbReference type="NCBI Taxonomy" id="2305228"/>
    <lineage>
        <taxon>Bacteria</taxon>
        <taxon>Pseudomonadati</taxon>
        <taxon>Bacteroidota</taxon>
        <taxon>Flavobacteriia</taxon>
        <taxon>Flavobacteriales</taxon>
        <taxon>Weeksellaceae</taxon>
        <taxon>Chryseobacterium group</taxon>
        <taxon>Chryseobacterium</taxon>
    </lineage>
</organism>
<proteinExistence type="predicted"/>
<name>A0A3M7TD20_9FLAO</name>
<feature type="coiled-coil region" evidence="5">
    <location>
        <begin position="9"/>
        <end position="36"/>
    </location>
</feature>
<evidence type="ECO:0000313" key="7">
    <source>
        <dbReference type="EMBL" id="RNA61158.1"/>
    </source>
</evidence>
<comment type="caution">
    <text evidence="7">The sequence shown here is derived from an EMBL/GenBank/DDBJ whole genome shotgun (WGS) entry which is preliminary data.</text>
</comment>
<reference evidence="7 8" key="1">
    <citation type="submission" date="2018-08" db="EMBL/GenBank/DDBJ databases">
        <title>Chryseobacterium nematophagum: a novel matrix digesting pathogen of nematodes.</title>
        <authorList>
            <person name="Page A."/>
            <person name="Roberts M."/>
            <person name="Felix M.-A."/>
            <person name="Weir W."/>
        </authorList>
    </citation>
    <scope>NUCLEOTIDE SEQUENCE [LARGE SCALE GENOMIC DNA]</scope>
    <source>
        <strain evidence="7 8">JUb129</strain>
    </source>
</reference>
<dbReference type="PANTHER" id="PTHR30386:SF26">
    <property type="entry name" value="TRANSPORT PROTEIN COMB"/>
    <property type="match status" value="1"/>
</dbReference>
<keyword evidence="4" id="KW-0472">Membrane</keyword>
<evidence type="ECO:0000256" key="4">
    <source>
        <dbReference type="ARBA" id="ARBA00023136"/>
    </source>
</evidence>
<dbReference type="GO" id="GO:0016020">
    <property type="term" value="C:membrane"/>
    <property type="evidence" value="ECO:0007669"/>
    <property type="project" value="UniProtKB-SubCell"/>
</dbReference>
<evidence type="ECO:0000313" key="8">
    <source>
        <dbReference type="Proteomes" id="UP000278775"/>
    </source>
</evidence>
<accession>A0A3M7TD20</accession>
<protein>
    <submittedName>
        <fullName evidence="7">HlyD family efflux transporter periplasmic adaptor subunit</fullName>
    </submittedName>
</protein>
<dbReference type="InterPro" id="IPR058982">
    <property type="entry name" value="Beta-barrel_AprE"/>
</dbReference>
<keyword evidence="5" id="KW-0175">Coiled coil</keyword>
<comment type="subcellular location">
    <subcellularLocation>
        <location evidence="1">Membrane</location>
        <topology evidence="1">Single-pass membrane protein</topology>
    </subcellularLocation>
</comment>
<dbReference type="PANTHER" id="PTHR30386">
    <property type="entry name" value="MEMBRANE FUSION SUBUNIT OF EMRAB-TOLC MULTIDRUG EFFLUX PUMP"/>
    <property type="match status" value="1"/>
</dbReference>
<dbReference type="AlphaFoldDB" id="A0A3M7TD20"/>
<evidence type="ECO:0000256" key="5">
    <source>
        <dbReference type="SAM" id="Coils"/>
    </source>
</evidence>
<evidence type="ECO:0000256" key="1">
    <source>
        <dbReference type="ARBA" id="ARBA00004167"/>
    </source>
</evidence>
<evidence type="ECO:0000256" key="2">
    <source>
        <dbReference type="ARBA" id="ARBA00022692"/>
    </source>
</evidence>
<dbReference type="Pfam" id="PF26002">
    <property type="entry name" value="Beta-barrel_AprE"/>
    <property type="match status" value="1"/>
</dbReference>